<dbReference type="Gene3D" id="3.40.50.300">
    <property type="entry name" value="P-loop containing nucleotide triphosphate hydrolases"/>
    <property type="match status" value="1"/>
</dbReference>
<dbReference type="EC" id="2.7.4.25" evidence="2"/>
<keyword evidence="4" id="KW-0547">Nucleotide-binding</keyword>
<dbReference type="PANTHER" id="PTHR21299:SF2">
    <property type="entry name" value="CYTIDYLATE KINASE"/>
    <property type="match status" value="1"/>
</dbReference>
<dbReference type="EMBL" id="CAFABA010000147">
    <property type="protein sequence ID" value="CAB4835851.1"/>
    <property type="molecule type" value="Genomic_DNA"/>
</dbReference>
<dbReference type="NCBIfam" id="TIGR00017">
    <property type="entry name" value="cmk"/>
    <property type="match status" value="1"/>
</dbReference>
<keyword evidence="5" id="KW-0418">Kinase</keyword>
<evidence type="ECO:0000256" key="1">
    <source>
        <dbReference type="ARBA" id="ARBA00009427"/>
    </source>
</evidence>
<evidence type="ECO:0000256" key="6">
    <source>
        <dbReference type="ARBA" id="ARBA00022840"/>
    </source>
</evidence>
<proteinExistence type="inferred from homology"/>
<feature type="domain" description="Cytidylate kinase" evidence="9">
    <location>
        <begin position="14"/>
        <end position="218"/>
    </location>
</feature>
<dbReference type="InterPro" id="IPR027417">
    <property type="entry name" value="P-loop_NTPase"/>
</dbReference>
<dbReference type="GO" id="GO:0005524">
    <property type="term" value="F:ATP binding"/>
    <property type="evidence" value="ECO:0007669"/>
    <property type="project" value="UniProtKB-KW"/>
</dbReference>
<evidence type="ECO:0000256" key="3">
    <source>
        <dbReference type="ARBA" id="ARBA00022679"/>
    </source>
</evidence>
<dbReference type="InterPro" id="IPR011994">
    <property type="entry name" value="Cytidylate_kinase_dom"/>
</dbReference>
<dbReference type="PANTHER" id="PTHR21299">
    <property type="entry name" value="CYTIDYLATE KINASE/PANTOATE-BETA-ALANINE LIGASE"/>
    <property type="match status" value="1"/>
</dbReference>
<dbReference type="GO" id="GO:0036431">
    <property type="term" value="F:dCMP kinase activity"/>
    <property type="evidence" value="ECO:0007669"/>
    <property type="project" value="InterPro"/>
</dbReference>
<dbReference type="AlphaFoldDB" id="A0A6J7AS81"/>
<evidence type="ECO:0000313" key="10">
    <source>
        <dbReference type="EMBL" id="CAB4835851.1"/>
    </source>
</evidence>
<comment type="catalytic activity">
    <reaction evidence="7">
        <text>dCMP + ATP = dCDP + ADP</text>
        <dbReference type="Rhea" id="RHEA:25094"/>
        <dbReference type="ChEBI" id="CHEBI:30616"/>
        <dbReference type="ChEBI" id="CHEBI:57566"/>
        <dbReference type="ChEBI" id="CHEBI:58593"/>
        <dbReference type="ChEBI" id="CHEBI:456216"/>
        <dbReference type="EC" id="2.7.4.25"/>
    </reaction>
</comment>
<dbReference type="GO" id="GO:0005829">
    <property type="term" value="C:cytosol"/>
    <property type="evidence" value="ECO:0007669"/>
    <property type="project" value="TreeGrafter"/>
</dbReference>
<evidence type="ECO:0000256" key="2">
    <source>
        <dbReference type="ARBA" id="ARBA00012906"/>
    </source>
</evidence>
<evidence type="ECO:0000256" key="7">
    <source>
        <dbReference type="ARBA" id="ARBA00047615"/>
    </source>
</evidence>
<sequence>MTSNPEAPISLRVIAIDGPAGSGKSTVAKAVALRLGLEYLDTGAMYRAVAFAAISGGVDVEDAGRVADIAERARIDVDEMGVRVDGVDATIEIRGPEVTRAVSIVAANPKVRAALRDQQRAWARRRGGGVLEGRDIGTVVFPDAMLKVYLTADPEVRAARRTKEVTDLSYQTVAADIARRDALDSGRHHDPLSEAADAVHVDTSELTIDGVVDCILELLL</sequence>
<gene>
    <name evidence="10" type="ORF">UFOPK3139_02651</name>
</gene>
<dbReference type="GO" id="GO:0015949">
    <property type="term" value="P:nucleobase-containing small molecule interconversion"/>
    <property type="evidence" value="ECO:0007669"/>
    <property type="project" value="TreeGrafter"/>
</dbReference>
<comment type="catalytic activity">
    <reaction evidence="8">
        <text>CMP + ATP = CDP + ADP</text>
        <dbReference type="Rhea" id="RHEA:11600"/>
        <dbReference type="ChEBI" id="CHEBI:30616"/>
        <dbReference type="ChEBI" id="CHEBI:58069"/>
        <dbReference type="ChEBI" id="CHEBI:60377"/>
        <dbReference type="ChEBI" id="CHEBI:456216"/>
        <dbReference type="EC" id="2.7.4.25"/>
    </reaction>
</comment>
<evidence type="ECO:0000256" key="5">
    <source>
        <dbReference type="ARBA" id="ARBA00022777"/>
    </source>
</evidence>
<reference evidence="10" key="1">
    <citation type="submission" date="2020-05" db="EMBL/GenBank/DDBJ databases">
        <authorList>
            <person name="Chiriac C."/>
            <person name="Salcher M."/>
            <person name="Ghai R."/>
            <person name="Kavagutti S V."/>
        </authorList>
    </citation>
    <scope>NUCLEOTIDE SEQUENCE</scope>
</reference>
<dbReference type="InterPro" id="IPR003136">
    <property type="entry name" value="Cytidylate_kin"/>
</dbReference>
<organism evidence="10">
    <name type="scientific">freshwater metagenome</name>
    <dbReference type="NCBI Taxonomy" id="449393"/>
    <lineage>
        <taxon>unclassified sequences</taxon>
        <taxon>metagenomes</taxon>
        <taxon>ecological metagenomes</taxon>
    </lineage>
</organism>
<name>A0A6J7AS81_9ZZZZ</name>
<evidence type="ECO:0000259" key="9">
    <source>
        <dbReference type="Pfam" id="PF02224"/>
    </source>
</evidence>
<protein>
    <recommendedName>
        <fullName evidence="2">(d)CMP kinase</fullName>
        <ecNumber evidence="2">2.7.4.25</ecNumber>
    </recommendedName>
</protein>
<accession>A0A6J7AS81</accession>
<dbReference type="HAMAP" id="MF_00238">
    <property type="entry name" value="Cytidyl_kinase_type1"/>
    <property type="match status" value="1"/>
</dbReference>
<evidence type="ECO:0000256" key="4">
    <source>
        <dbReference type="ARBA" id="ARBA00022741"/>
    </source>
</evidence>
<dbReference type="SUPFAM" id="SSF52540">
    <property type="entry name" value="P-loop containing nucleoside triphosphate hydrolases"/>
    <property type="match status" value="1"/>
</dbReference>
<keyword evidence="3" id="KW-0808">Transferase</keyword>
<dbReference type="CDD" id="cd02020">
    <property type="entry name" value="CMPK"/>
    <property type="match status" value="1"/>
</dbReference>
<evidence type="ECO:0000256" key="8">
    <source>
        <dbReference type="ARBA" id="ARBA00048478"/>
    </source>
</evidence>
<dbReference type="Pfam" id="PF02224">
    <property type="entry name" value="Cytidylate_kin"/>
    <property type="match status" value="1"/>
</dbReference>
<keyword evidence="6" id="KW-0067">ATP-binding</keyword>
<comment type="similarity">
    <text evidence="1">Belongs to the cytidylate kinase family. Type 1 subfamily.</text>
</comment>